<comment type="caution">
    <text evidence="1">The sequence shown here is derived from an EMBL/GenBank/DDBJ whole genome shotgun (WGS) entry which is preliminary data.</text>
</comment>
<name>A0ACC1I8X8_9FUNG</name>
<proteinExistence type="predicted"/>
<protein>
    <submittedName>
        <fullName evidence="1">Uncharacterized protein</fullName>
    </submittedName>
</protein>
<dbReference type="EMBL" id="JANBPG010001384">
    <property type="protein sequence ID" value="KAJ1890207.1"/>
    <property type="molecule type" value="Genomic_DNA"/>
</dbReference>
<accession>A0ACC1I8X8</accession>
<dbReference type="Proteomes" id="UP001150581">
    <property type="component" value="Unassembled WGS sequence"/>
</dbReference>
<sequence>MVKDIDATQRKSTLVDDEVQRTEVQTATFDRAEDIQVDDDQSRFSAMLGILRKLLLDPIPNLEYWNYMDRPEYFVRIADFDDEVERILAVVAWWFSKLLKHSGKVLKPFNSILGEQFFSRWQVDTADNAARKGTLSTSSTNASSNGAGADTNATVEYITEQVSHHPPMSAFVYRCPERGIELSGLDHFCAKFTGLSATVASGSECKGIFLNIKSRGEEYMSIHPTANIVGWLRGSLKVQFVGTSYVVCEKTKLAAIVEFKEERWFGKNKDNVSGKVFRFSPEQRDQIASWRLKDIPKSCDVVATFGGNWDKKVVVQRGGEESTLVDLTDLQVAEKTVRPVEEQGPMESRKVWGPVADKMNQGKFGEATKLKRSIEEDQRELAAERTAKGEPFVPALFKVESVASGKPELLSDAPINV</sequence>
<evidence type="ECO:0000313" key="1">
    <source>
        <dbReference type="EMBL" id="KAJ1890207.1"/>
    </source>
</evidence>
<reference evidence="1" key="1">
    <citation type="submission" date="2022-07" db="EMBL/GenBank/DDBJ databases">
        <title>Phylogenomic reconstructions and comparative analyses of Kickxellomycotina fungi.</title>
        <authorList>
            <person name="Reynolds N.K."/>
            <person name="Stajich J.E."/>
            <person name="Barry K."/>
            <person name="Grigoriev I.V."/>
            <person name="Crous P."/>
            <person name="Smith M.E."/>
        </authorList>
    </citation>
    <scope>NUCLEOTIDE SEQUENCE</scope>
    <source>
        <strain evidence="1">Benny 63K</strain>
    </source>
</reference>
<keyword evidence="2" id="KW-1185">Reference proteome</keyword>
<gene>
    <name evidence="1" type="ORF">LPJ66_007615</name>
</gene>
<evidence type="ECO:0000313" key="2">
    <source>
        <dbReference type="Proteomes" id="UP001150581"/>
    </source>
</evidence>
<organism evidence="1 2">
    <name type="scientific">Kickxella alabastrina</name>
    <dbReference type="NCBI Taxonomy" id="61397"/>
    <lineage>
        <taxon>Eukaryota</taxon>
        <taxon>Fungi</taxon>
        <taxon>Fungi incertae sedis</taxon>
        <taxon>Zoopagomycota</taxon>
        <taxon>Kickxellomycotina</taxon>
        <taxon>Kickxellomycetes</taxon>
        <taxon>Kickxellales</taxon>
        <taxon>Kickxellaceae</taxon>
        <taxon>Kickxella</taxon>
    </lineage>
</organism>